<feature type="domain" description="3-keto-alpha-glucoside-1,2-lyase/3-keto-2-hydroxy-glucal hydratase" evidence="2">
    <location>
        <begin position="27"/>
        <end position="213"/>
    </location>
</feature>
<feature type="signal peptide" evidence="1">
    <location>
        <begin position="1"/>
        <end position="23"/>
    </location>
</feature>
<name>A0A4R0NIV3_9SPHI</name>
<dbReference type="RefSeq" id="WP_131597004.1">
    <property type="nucleotide sequence ID" value="NZ_SJSL01000004.1"/>
</dbReference>
<evidence type="ECO:0000313" key="3">
    <source>
        <dbReference type="EMBL" id="TCD00149.1"/>
    </source>
</evidence>
<evidence type="ECO:0000259" key="2">
    <source>
        <dbReference type="Pfam" id="PF06439"/>
    </source>
</evidence>
<keyword evidence="1" id="KW-0732">Signal</keyword>
<proteinExistence type="predicted"/>
<organism evidence="3 4">
    <name type="scientific">Pedobacter psychroterrae</name>
    <dbReference type="NCBI Taxonomy" id="2530453"/>
    <lineage>
        <taxon>Bacteria</taxon>
        <taxon>Pseudomonadati</taxon>
        <taxon>Bacteroidota</taxon>
        <taxon>Sphingobacteriia</taxon>
        <taxon>Sphingobacteriales</taxon>
        <taxon>Sphingobacteriaceae</taxon>
        <taxon>Pedobacter</taxon>
    </lineage>
</organism>
<feature type="chain" id="PRO_5020566347" evidence="1">
    <location>
        <begin position="24"/>
        <end position="454"/>
    </location>
</feature>
<dbReference type="AlphaFoldDB" id="A0A4R0NIV3"/>
<sequence>MKKTGLLVLAGLILGTTPVVSYAQTGKWQQLFNGKDLTGWKQLNGQAKYEVVNGEIVGTTVSNTPNSFLTTEKDYGDFILEVELLVDNSMNSGIQIRSLSKPDVMNGRVHGYQVEVDPSDRKWSGGLYDEARRGWLYPLDINPKGQAAFKKGEWNKYHIECIGNSIRTWVNGIPTANVVDALTPSGFIALQVHSIGKDDQPGKQIRWRNVRIQTQGLKPSKTDDIFVVNMVPNDLSAQEKSEGYSLLWDGKTSNGWKGAYKPGFPEKGWSIKDGELSVEKSNGGESTNGGDIVTIKEYSAFEMKFDFKLTEGANSGVKYFVTLSEGNKGSAIGPEYQILDDEKHPDAKMGKNGNRTLGSLYDLITSKKIANAKRKIGEWNRGLIRVYPDNRIEYWLNGFKTVEFTRGSEEFKTLVAGSKYKDWKDFGMAPKGHILLQDHGDSVSFRSIKLKQLK</sequence>
<accession>A0A4R0NIV3</accession>
<keyword evidence="4" id="KW-1185">Reference proteome</keyword>
<dbReference type="OrthoDB" id="9806233at2"/>
<dbReference type="Gene3D" id="2.60.120.560">
    <property type="entry name" value="Exo-inulinase, domain 1"/>
    <property type="match status" value="2"/>
</dbReference>
<reference evidence="3 4" key="1">
    <citation type="submission" date="2019-02" db="EMBL/GenBank/DDBJ databases">
        <title>Pedobacter sp. RP-1-14 sp. nov., isolated from Arctic soil.</title>
        <authorList>
            <person name="Dahal R.H."/>
        </authorList>
    </citation>
    <scope>NUCLEOTIDE SEQUENCE [LARGE SCALE GENOMIC DNA]</scope>
    <source>
        <strain evidence="3 4">RP-1-14</strain>
    </source>
</reference>
<dbReference type="EMBL" id="SJSL01000004">
    <property type="protein sequence ID" value="TCD00149.1"/>
    <property type="molecule type" value="Genomic_DNA"/>
</dbReference>
<evidence type="ECO:0000313" key="4">
    <source>
        <dbReference type="Proteomes" id="UP000293347"/>
    </source>
</evidence>
<dbReference type="Pfam" id="PF06439">
    <property type="entry name" value="3keto-disac_hyd"/>
    <property type="match status" value="2"/>
</dbReference>
<evidence type="ECO:0000256" key="1">
    <source>
        <dbReference type="SAM" id="SignalP"/>
    </source>
</evidence>
<feature type="domain" description="3-keto-alpha-glucoside-1,2-lyase/3-keto-2-hydroxy-glucal hydratase" evidence="2">
    <location>
        <begin position="245"/>
        <end position="451"/>
    </location>
</feature>
<dbReference type="Proteomes" id="UP000293347">
    <property type="component" value="Unassembled WGS sequence"/>
</dbReference>
<protein>
    <submittedName>
        <fullName evidence="3">DUF1080 domain-containing protein</fullName>
    </submittedName>
</protein>
<gene>
    <name evidence="3" type="ORF">EZ437_15650</name>
</gene>
<dbReference type="InterPro" id="IPR010496">
    <property type="entry name" value="AL/BT2_dom"/>
</dbReference>
<dbReference type="GO" id="GO:0016787">
    <property type="term" value="F:hydrolase activity"/>
    <property type="evidence" value="ECO:0007669"/>
    <property type="project" value="InterPro"/>
</dbReference>
<comment type="caution">
    <text evidence="3">The sequence shown here is derived from an EMBL/GenBank/DDBJ whole genome shotgun (WGS) entry which is preliminary data.</text>
</comment>